<feature type="compositionally biased region" description="Gly residues" evidence="1">
    <location>
        <begin position="399"/>
        <end position="408"/>
    </location>
</feature>
<gene>
    <name evidence="2" type="ORF">IFM89_025770</name>
</gene>
<dbReference type="OrthoDB" id="1938220at2759"/>
<dbReference type="EMBL" id="JADFTS010000005">
    <property type="protein sequence ID" value="KAF9606495.1"/>
    <property type="molecule type" value="Genomic_DNA"/>
</dbReference>
<evidence type="ECO:0000313" key="3">
    <source>
        <dbReference type="Proteomes" id="UP000631114"/>
    </source>
</evidence>
<dbReference type="AlphaFoldDB" id="A0A835HUX3"/>
<feature type="region of interest" description="Disordered" evidence="1">
    <location>
        <begin position="346"/>
        <end position="408"/>
    </location>
</feature>
<organism evidence="2 3">
    <name type="scientific">Coptis chinensis</name>
    <dbReference type="NCBI Taxonomy" id="261450"/>
    <lineage>
        <taxon>Eukaryota</taxon>
        <taxon>Viridiplantae</taxon>
        <taxon>Streptophyta</taxon>
        <taxon>Embryophyta</taxon>
        <taxon>Tracheophyta</taxon>
        <taxon>Spermatophyta</taxon>
        <taxon>Magnoliopsida</taxon>
        <taxon>Ranunculales</taxon>
        <taxon>Ranunculaceae</taxon>
        <taxon>Coptidoideae</taxon>
        <taxon>Coptis</taxon>
    </lineage>
</organism>
<name>A0A835HUX3_9MAGN</name>
<proteinExistence type="predicted"/>
<comment type="caution">
    <text evidence="2">The sequence shown here is derived from an EMBL/GenBank/DDBJ whole genome shotgun (WGS) entry which is preliminary data.</text>
</comment>
<accession>A0A835HUX3</accession>
<dbReference type="InterPro" id="IPR036691">
    <property type="entry name" value="Endo/exonu/phosph_ase_sf"/>
</dbReference>
<protein>
    <recommendedName>
        <fullName evidence="4">Endonuclease/exonuclease/phosphatase domain-containing protein</fullName>
    </recommendedName>
</protein>
<evidence type="ECO:0000313" key="2">
    <source>
        <dbReference type="EMBL" id="KAF9606495.1"/>
    </source>
</evidence>
<dbReference type="SUPFAM" id="SSF56219">
    <property type="entry name" value="DNase I-like"/>
    <property type="match status" value="1"/>
</dbReference>
<reference evidence="2 3" key="1">
    <citation type="submission" date="2020-10" db="EMBL/GenBank/DDBJ databases">
        <title>The Coptis chinensis genome and diversification of protoberbering-type alkaloids.</title>
        <authorList>
            <person name="Wang B."/>
            <person name="Shu S."/>
            <person name="Song C."/>
            <person name="Liu Y."/>
        </authorList>
    </citation>
    <scope>NUCLEOTIDE SEQUENCE [LARGE SCALE GENOMIC DNA]</scope>
    <source>
        <strain evidence="2">HL-2020</strain>
        <tissue evidence="2">Leaf</tissue>
    </source>
</reference>
<evidence type="ECO:0008006" key="4">
    <source>
        <dbReference type="Google" id="ProtNLM"/>
    </source>
</evidence>
<keyword evidence="3" id="KW-1185">Reference proteome</keyword>
<evidence type="ECO:0000256" key="1">
    <source>
        <dbReference type="SAM" id="MobiDB-lite"/>
    </source>
</evidence>
<feature type="compositionally biased region" description="Basic and acidic residues" evidence="1">
    <location>
        <begin position="346"/>
        <end position="364"/>
    </location>
</feature>
<dbReference type="Proteomes" id="UP000631114">
    <property type="component" value="Unassembled WGS sequence"/>
</dbReference>
<sequence length="408" mass="45913">MDGAAAFASIHQGKSGLKIFSMNISFWNIRGVKKEKSITYLKDIIASHKLDILCLAEPLIAPPSTTPEFLCRLGLMSTFFIITFLIEPEIFGSFGGKWSWEIFGNLKLRREQVEAELEQVLREQEEHPFNVVLQHSEIEKEQELNKLIDSESEQWRHKARIEETFEGDRNTSYFHAIHKLRLNNYLIMEIKKSDGTILKQQHEIKQHVVSTFQNKYQAQYVQHNEQLLELIPKLISEDENAKLTNLPIDAEVKDAMFSMDSNSSLGPDGFQGIFFQTFWNIMGPRCFKGNYFLLQGYQASYGEQPRRRVPVLVDVNELSVPVHEPGSLLKRKAGAEDDRAAKTARLEGIMRGDLSHRSVDRPTGRTEGGSSSRGKEKASSKGGPKTGSGKGKGRFRENGPGGGAGGSK</sequence>